<keyword evidence="4" id="KW-1185">Reference proteome</keyword>
<protein>
    <recommendedName>
        <fullName evidence="2">HTH cro/C1-type domain-containing protein</fullName>
    </recommendedName>
</protein>
<dbReference type="PROSITE" id="PS50943">
    <property type="entry name" value="HTH_CROC1"/>
    <property type="match status" value="1"/>
</dbReference>
<dbReference type="CDD" id="cd00093">
    <property type="entry name" value="HTH_XRE"/>
    <property type="match status" value="1"/>
</dbReference>
<dbReference type="InterPro" id="IPR010982">
    <property type="entry name" value="Lambda_DNA-bd_dom_sf"/>
</dbReference>
<geneLocation type="plasmid" evidence="4">
    <name>pjcm13574 dna</name>
</geneLocation>
<feature type="region of interest" description="Disordered" evidence="1">
    <location>
        <begin position="92"/>
        <end position="112"/>
    </location>
</feature>
<proteinExistence type="predicted"/>
<dbReference type="SMART" id="SM00530">
    <property type="entry name" value="HTH_XRE"/>
    <property type="match status" value="1"/>
</dbReference>
<name>A0A7I7XQ89_9MYCO</name>
<feature type="domain" description="HTH cro/C1-type" evidence="2">
    <location>
        <begin position="37"/>
        <end position="91"/>
    </location>
</feature>
<reference evidence="3 4" key="1">
    <citation type="journal article" date="2019" name="Emerg. Microbes Infect.">
        <title>Comprehensive subspecies identification of 175 nontuberculous mycobacteria species based on 7547 genomic profiles.</title>
        <authorList>
            <person name="Matsumoto Y."/>
            <person name="Kinjo T."/>
            <person name="Motooka D."/>
            <person name="Nabeya D."/>
            <person name="Jung N."/>
            <person name="Uechi K."/>
            <person name="Horii T."/>
            <person name="Iida T."/>
            <person name="Fujita J."/>
            <person name="Nakamura S."/>
        </authorList>
    </citation>
    <scope>NUCLEOTIDE SEQUENCE [LARGE SCALE GENOMIC DNA]</scope>
    <source>
        <strain evidence="3 4">JCM 13574</strain>
        <plasmid evidence="4">pjcm13574 dna</plasmid>
    </source>
</reference>
<organism evidence="3 4">
    <name type="scientific">Mycolicibacterium madagascariense</name>
    <dbReference type="NCBI Taxonomy" id="212765"/>
    <lineage>
        <taxon>Bacteria</taxon>
        <taxon>Bacillati</taxon>
        <taxon>Actinomycetota</taxon>
        <taxon>Actinomycetes</taxon>
        <taxon>Mycobacteriales</taxon>
        <taxon>Mycobacteriaceae</taxon>
        <taxon>Mycolicibacterium</taxon>
    </lineage>
</organism>
<gene>
    <name evidence="3" type="ORF">MMAD_56650</name>
</gene>
<dbReference type="AlphaFoldDB" id="A0A7I7XQ89"/>
<evidence type="ECO:0000256" key="1">
    <source>
        <dbReference type="SAM" id="MobiDB-lite"/>
    </source>
</evidence>
<feature type="compositionally biased region" description="Basic and acidic residues" evidence="1">
    <location>
        <begin position="95"/>
        <end position="105"/>
    </location>
</feature>
<dbReference type="Gene3D" id="1.10.260.40">
    <property type="entry name" value="lambda repressor-like DNA-binding domains"/>
    <property type="match status" value="1"/>
</dbReference>
<dbReference type="Pfam" id="PF01381">
    <property type="entry name" value="HTH_3"/>
    <property type="match status" value="1"/>
</dbReference>
<feature type="region of interest" description="Disordered" evidence="1">
    <location>
        <begin position="1"/>
        <end position="27"/>
    </location>
</feature>
<sequence length="218" mass="22823">MWFTFSVDGGTDEDAGETTPASGDALDPSLARLRDCVARRRAELGLSQRALADLAGVSLGTATRLERGAGPPRVSTVPKLEDALQWPRGTFQAIRDGEDPPKVPPRDPAGGVDRTEALQQRLAAAGGMRSATQYGQALSIASAVVAITAVCLEVLTSELNDPGARAAALDALDANMRKMETLIAASLPDAESFDDAIAVMREVHESRASIQKAAESLG</sequence>
<evidence type="ECO:0000313" key="3">
    <source>
        <dbReference type="EMBL" id="BBZ31370.1"/>
    </source>
</evidence>
<dbReference type="InterPro" id="IPR001387">
    <property type="entry name" value="Cro/C1-type_HTH"/>
</dbReference>
<evidence type="ECO:0000313" key="4">
    <source>
        <dbReference type="Proteomes" id="UP000466517"/>
    </source>
</evidence>
<keyword evidence="3" id="KW-0614">Plasmid</keyword>
<dbReference type="SUPFAM" id="SSF47413">
    <property type="entry name" value="lambda repressor-like DNA-binding domains"/>
    <property type="match status" value="1"/>
</dbReference>
<dbReference type="Proteomes" id="UP000466517">
    <property type="component" value="Plasmid pJCM13574"/>
</dbReference>
<accession>A0A7I7XQ89</accession>
<dbReference type="EMBL" id="AP022611">
    <property type="protein sequence ID" value="BBZ31370.1"/>
    <property type="molecule type" value="Genomic_DNA"/>
</dbReference>
<dbReference type="GO" id="GO:0003677">
    <property type="term" value="F:DNA binding"/>
    <property type="evidence" value="ECO:0007669"/>
    <property type="project" value="InterPro"/>
</dbReference>
<evidence type="ECO:0000259" key="2">
    <source>
        <dbReference type="PROSITE" id="PS50943"/>
    </source>
</evidence>
<dbReference type="KEGG" id="mmag:MMAD_56650"/>